<evidence type="ECO:0000256" key="1">
    <source>
        <dbReference type="SAM" id="Phobius"/>
    </source>
</evidence>
<name>A0AAJ6B328_9HYPH</name>
<accession>A0AAJ6B328</accession>
<reference evidence="2" key="1">
    <citation type="submission" date="2023-03" db="EMBL/GenBank/DDBJ databases">
        <title>Andean soil-derived lignocellulolytic bacterial consortium as a source of novel taxa and putative plastic-active enzymes.</title>
        <authorList>
            <person name="Diaz-Garcia L."/>
            <person name="Chuvochina M."/>
            <person name="Feuerriegel G."/>
            <person name="Bunk B."/>
            <person name="Sproer C."/>
            <person name="Streit W.R."/>
            <person name="Rodriguez L.M."/>
            <person name="Overmann J."/>
            <person name="Jimenez D.J."/>
        </authorList>
    </citation>
    <scope>NUCLEOTIDE SEQUENCE</scope>
    <source>
        <strain evidence="2">MAG 4196</strain>
    </source>
</reference>
<evidence type="ECO:0000313" key="3">
    <source>
        <dbReference type="Proteomes" id="UP001217476"/>
    </source>
</evidence>
<organism evidence="2 3">
    <name type="scientific">Candidatus Devosia phytovorans</name>
    <dbReference type="NCBI Taxonomy" id="3121372"/>
    <lineage>
        <taxon>Bacteria</taxon>
        <taxon>Pseudomonadati</taxon>
        <taxon>Pseudomonadota</taxon>
        <taxon>Alphaproteobacteria</taxon>
        <taxon>Hyphomicrobiales</taxon>
        <taxon>Devosiaceae</taxon>
        <taxon>Devosia</taxon>
    </lineage>
</organism>
<feature type="transmembrane region" description="Helical" evidence="1">
    <location>
        <begin position="29"/>
        <end position="51"/>
    </location>
</feature>
<keyword evidence="1" id="KW-0472">Membrane</keyword>
<evidence type="ECO:0008006" key="4">
    <source>
        <dbReference type="Google" id="ProtNLM"/>
    </source>
</evidence>
<dbReference type="EMBL" id="CP119312">
    <property type="protein sequence ID" value="WEK06068.1"/>
    <property type="molecule type" value="Genomic_DNA"/>
</dbReference>
<protein>
    <recommendedName>
        <fullName evidence="4">DUF3311 domain-containing protein</fullName>
    </recommendedName>
</protein>
<evidence type="ECO:0000313" key="2">
    <source>
        <dbReference type="EMBL" id="WEK06068.1"/>
    </source>
</evidence>
<gene>
    <name evidence="2" type="ORF">P0Y65_07390</name>
</gene>
<proteinExistence type="predicted"/>
<keyword evidence="1" id="KW-0812">Transmembrane</keyword>
<sequence length="65" mass="7336">MLWLSTLGALLMLPPLVFVFNQRITHFGIPQIVFYLFAVWVLLIVGTALLAHAMPRDELPRDGDS</sequence>
<dbReference type="AlphaFoldDB" id="A0AAJ6B328"/>
<keyword evidence="1" id="KW-1133">Transmembrane helix</keyword>
<dbReference type="Proteomes" id="UP001217476">
    <property type="component" value="Chromosome"/>
</dbReference>